<dbReference type="Gene3D" id="3.40.50.300">
    <property type="entry name" value="P-loop containing nucleotide triphosphate hydrolases"/>
    <property type="match status" value="1"/>
</dbReference>
<feature type="compositionally biased region" description="Low complexity" evidence="1">
    <location>
        <begin position="230"/>
        <end position="242"/>
    </location>
</feature>
<evidence type="ECO:0000259" key="2">
    <source>
        <dbReference type="Pfam" id="PF01656"/>
    </source>
</evidence>
<dbReference type="GO" id="GO:0016887">
    <property type="term" value="F:ATP hydrolysis activity"/>
    <property type="evidence" value="ECO:0007669"/>
    <property type="project" value="TreeGrafter"/>
</dbReference>
<feature type="region of interest" description="Disordered" evidence="1">
    <location>
        <begin position="223"/>
        <end position="282"/>
    </location>
</feature>
<feature type="compositionally biased region" description="Low complexity" evidence="1">
    <location>
        <begin position="38"/>
        <end position="78"/>
    </location>
</feature>
<comment type="caution">
    <text evidence="3">The sequence shown here is derived from an EMBL/GenBank/DDBJ whole genome shotgun (WGS) entry which is preliminary data.</text>
</comment>
<organism evidence="3 4">
    <name type="scientific">Arthrobacter bussei</name>
    <dbReference type="NCBI Taxonomy" id="2594179"/>
    <lineage>
        <taxon>Bacteria</taxon>
        <taxon>Bacillati</taxon>
        <taxon>Actinomycetota</taxon>
        <taxon>Actinomycetes</taxon>
        <taxon>Micrococcales</taxon>
        <taxon>Micrococcaceae</taxon>
        <taxon>Arthrobacter</taxon>
    </lineage>
</organism>
<dbReference type="InterPro" id="IPR050625">
    <property type="entry name" value="ParA/MinD_ATPase"/>
</dbReference>
<dbReference type="GO" id="GO:0009898">
    <property type="term" value="C:cytoplasmic side of plasma membrane"/>
    <property type="evidence" value="ECO:0007669"/>
    <property type="project" value="TreeGrafter"/>
</dbReference>
<dbReference type="Proteomes" id="UP000326464">
    <property type="component" value="Unassembled WGS sequence"/>
</dbReference>
<feature type="compositionally biased region" description="Low complexity" evidence="1">
    <location>
        <begin position="141"/>
        <end position="160"/>
    </location>
</feature>
<feature type="compositionally biased region" description="Basic and acidic residues" evidence="1">
    <location>
        <begin position="260"/>
        <end position="269"/>
    </location>
</feature>
<gene>
    <name evidence="3" type="ORF">FNH21_10560</name>
</gene>
<dbReference type="GO" id="GO:0051782">
    <property type="term" value="P:negative regulation of cell division"/>
    <property type="evidence" value="ECO:0007669"/>
    <property type="project" value="TreeGrafter"/>
</dbReference>
<accession>A0A7X1TP14</accession>
<name>A0A7X1TP14_9MICC</name>
<sequence length="576" mass="58436">MARESTDPSAPGAGASDPHPDAARPDVTQGVPIVPGVPLLADGGSADAASPADNSSGSPVPATAGAGPDPADAGPEAVSAAGNADEPAGTGAADTGAAVKDPAAADPADTSPVDSASADSDPAGTPPDDSGAEGVVTADQGSAGPAGVGAAEPGTTGPVPATVTALAGEAATAPNGVHLNAFAVPVSTVPPSTLQGPTLSVPAPLPADALTTSGLVTGGAAVQTASDGWTPSGTRSSRTPSSVRDDVQAAPGPTAAAAERTSRREKDLGPEPASALTADRLLVGPDRPPVSGWRRWLYTATFGRINVGDSDAVRSQRALEHRISARLGGRTRYVPVLSRKGGVGKTTVTTLLGMALADIREDRIIAMDANPDRGTLSDRSPGRADHTARQLVQNRYTIDSFAQLAGYVTRDGSRLHVLASDTDPAVAQAFDDSDYRAVTDLLSRYYSIVLTDSGTGMVHSVMKGTLEKADSVVLVSGGSVDEARLASETLSWLEAHGRQDLVEKAIVVINLSSGNGTQVDVGQIEQHFRSRVNTVVRIPYDRHLAEGSRVDLSRLNPATRRAVTELAALVVDQLAA</sequence>
<dbReference type="Pfam" id="PF01656">
    <property type="entry name" value="CbiA"/>
    <property type="match status" value="1"/>
</dbReference>
<dbReference type="PANTHER" id="PTHR43384:SF14">
    <property type="entry name" value="ESX-1 SECRETION-ASSOCIATED PROTEIN ESPI"/>
    <property type="match status" value="1"/>
</dbReference>
<dbReference type="GO" id="GO:0005829">
    <property type="term" value="C:cytosol"/>
    <property type="evidence" value="ECO:0007669"/>
    <property type="project" value="TreeGrafter"/>
</dbReference>
<evidence type="ECO:0000313" key="4">
    <source>
        <dbReference type="Proteomes" id="UP000326464"/>
    </source>
</evidence>
<dbReference type="InterPro" id="IPR027417">
    <property type="entry name" value="P-loop_NTPase"/>
</dbReference>
<dbReference type="OrthoDB" id="3204399at2"/>
<protein>
    <recommendedName>
        <fullName evidence="2">CobQ/CobB/MinD/ParA nucleotide binding domain-containing protein</fullName>
    </recommendedName>
</protein>
<feature type="region of interest" description="Disordered" evidence="1">
    <location>
        <begin position="1"/>
        <end position="160"/>
    </location>
</feature>
<proteinExistence type="predicted"/>
<dbReference type="EMBL" id="VJXX01000002">
    <property type="protein sequence ID" value="MPY11153.1"/>
    <property type="molecule type" value="Genomic_DNA"/>
</dbReference>
<feature type="compositionally biased region" description="Low complexity" evidence="1">
    <location>
        <begin position="88"/>
        <end position="129"/>
    </location>
</feature>
<keyword evidence="4" id="KW-1185">Reference proteome</keyword>
<reference evidence="4" key="1">
    <citation type="submission" date="2019-07" db="EMBL/GenBank/DDBJ databases">
        <title>Arthrobacter KR32 sp. nov., isolated from mountain cheese made of cows milk.</title>
        <authorList>
            <person name="Flegler A."/>
        </authorList>
    </citation>
    <scope>NUCLEOTIDE SEQUENCE [LARGE SCALE GENOMIC DNA]</scope>
    <source>
        <strain evidence="4">KR32</strain>
    </source>
</reference>
<dbReference type="PANTHER" id="PTHR43384">
    <property type="entry name" value="SEPTUM SITE-DETERMINING PROTEIN MIND HOMOLOG, CHLOROPLASTIC-RELATED"/>
    <property type="match status" value="1"/>
</dbReference>
<dbReference type="GO" id="GO:0005524">
    <property type="term" value="F:ATP binding"/>
    <property type="evidence" value="ECO:0007669"/>
    <property type="project" value="TreeGrafter"/>
</dbReference>
<dbReference type="AlphaFoldDB" id="A0A7X1TP14"/>
<evidence type="ECO:0000313" key="3">
    <source>
        <dbReference type="EMBL" id="MPY11153.1"/>
    </source>
</evidence>
<evidence type="ECO:0000256" key="1">
    <source>
        <dbReference type="SAM" id="MobiDB-lite"/>
    </source>
</evidence>
<feature type="compositionally biased region" description="Low complexity" evidence="1">
    <location>
        <begin position="249"/>
        <end position="258"/>
    </location>
</feature>
<dbReference type="RefSeq" id="WP_152814979.1">
    <property type="nucleotide sequence ID" value="NZ_VJXX01000002.1"/>
</dbReference>
<feature type="domain" description="CobQ/CobB/MinD/ParA nucleotide binding" evidence="2">
    <location>
        <begin position="336"/>
        <end position="546"/>
    </location>
</feature>
<dbReference type="InterPro" id="IPR002586">
    <property type="entry name" value="CobQ/CobB/MinD/ParA_Nub-bd_dom"/>
</dbReference>
<dbReference type="SUPFAM" id="SSF52540">
    <property type="entry name" value="P-loop containing nucleoside triphosphate hydrolases"/>
    <property type="match status" value="1"/>
</dbReference>